<evidence type="ECO:0000259" key="1">
    <source>
        <dbReference type="PROSITE" id="PS51192"/>
    </source>
</evidence>
<dbReference type="Pfam" id="PF00270">
    <property type="entry name" value="DEAD"/>
    <property type="match status" value="1"/>
</dbReference>
<dbReference type="SMART" id="SM00487">
    <property type="entry name" value="DEXDc"/>
    <property type="match status" value="1"/>
</dbReference>
<keyword evidence="3" id="KW-1185">Reference proteome</keyword>
<evidence type="ECO:0000313" key="3">
    <source>
        <dbReference type="Proteomes" id="UP000261704"/>
    </source>
</evidence>
<accession>A0A347UGV2</accession>
<evidence type="ECO:0000313" key="2">
    <source>
        <dbReference type="EMBL" id="AXX98080.1"/>
    </source>
</evidence>
<sequence>MSKAPLRTLRNSNFFELYQTLLTRGELSRAQSETLLSAAVLFLNHENPDVAALGYRIVVMYANLTGDYVPLYDVAIGRGFMPIVDSVQSGLAAEEEPVHFFPEYFSSLLELFEVEDAVFTQQQLDLRNFFNEHNLTDVTITAPTSYGKSELISGFCNQNLQSNICILVPTKALLAQTKQRLLKKRTADDNRQIITHAEMFQGGDQNFLAVLTQERLLRFFIKHPDVNFDFVFVDEAHNLLGDDSRALLLAKVIILQKRRNPAARFKYLTPFLVDQKNLQLRYAEIEPADYKVKEGLKTERYYVVDCREGEAVSIYDQYFDRFVQSTEEVFDDELQLILNLAAKKNIIFFNLPKKIELFMRAFLPRNDDLENESIARVCDSIADFLHSEYLLVEGLRKGILYHHGSVPDIVKLYIERAYTEIPEIRHIVCNSTLLEGVNIPAERMFILENKKGQRNLTKSEFRNLVGRVCRFNEIFSVGSGNLRMLEPEIYLVGSHAYLDARANLRKFIKTVAQVDLKLQDEVDNVLLEEVLIEDDAREERKREADEFLENVLPGTTGLDVARAVTPVGRACFLNNISEIDVLQHETQIQGLLDGVRAPTQSSNEVLALIASAFIPFLKDGGAFDVLRRIGEESAQTFYAMLIDWKIRGASYAEMINNFLRYWEDMGGDEVYVGKWGDIAREGSYRQSWVIISEKSHTEQVNLAIVRIKEEQDFIDNHLLKYVELLNDLGKLEEDLYLQIKFGTTNQNKIRLMNFGVNSILAGKLIDNYADFVDLELDTGVLRLRPELIEQMRQSRENEILVFEAGMHMGLTHEF</sequence>
<proteinExistence type="predicted"/>
<dbReference type="OrthoDB" id="9815222at2"/>
<dbReference type="KEGG" id="pamo:BAR1_09125"/>
<dbReference type="GO" id="GO:0003676">
    <property type="term" value="F:nucleic acid binding"/>
    <property type="evidence" value="ECO:0007669"/>
    <property type="project" value="InterPro"/>
</dbReference>
<dbReference type="InterPro" id="IPR011545">
    <property type="entry name" value="DEAD/DEAH_box_helicase_dom"/>
</dbReference>
<name>A0A347UGV2_9RHOB</name>
<organism evidence="2 3">
    <name type="scientific">Profundibacter amoris</name>
    <dbReference type="NCBI Taxonomy" id="2171755"/>
    <lineage>
        <taxon>Bacteria</taxon>
        <taxon>Pseudomonadati</taxon>
        <taxon>Pseudomonadota</taxon>
        <taxon>Alphaproteobacteria</taxon>
        <taxon>Rhodobacterales</taxon>
        <taxon>Paracoccaceae</taxon>
        <taxon>Profundibacter</taxon>
    </lineage>
</organism>
<reference evidence="2 3" key="1">
    <citation type="submission" date="2018-09" db="EMBL/GenBank/DDBJ databases">
        <title>Profundibacter amoris BAR1 gen. nov., sp. nov., a new member of the Roseobacter clade isolated at Lokis Castle Vent Field on the Arctic Mid-Oceanic Ridge.</title>
        <authorList>
            <person name="Le Moine Bauer S."/>
            <person name="Sjoeberg A.G."/>
            <person name="L'Haridon S."/>
            <person name="Stokke R."/>
            <person name="Roalkvam I."/>
            <person name="Steen I.H."/>
            <person name="Dahle H."/>
        </authorList>
    </citation>
    <scope>NUCLEOTIDE SEQUENCE [LARGE SCALE GENOMIC DNA]</scope>
    <source>
        <strain evidence="2 3">BAR1</strain>
    </source>
</reference>
<dbReference type="AlphaFoldDB" id="A0A347UGV2"/>
<dbReference type="InterPro" id="IPR027417">
    <property type="entry name" value="P-loop_NTPase"/>
</dbReference>
<gene>
    <name evidence="2" type="ORF">BAR1_09125</name>
</gene>
<dbReference type="SUPFAM" id="SSF52540">
    <property type="entry name" value="P-loop containing nucleoside triphosphate hydrolases"/>
    <property type="match status" value="1"/>
</dbReference>
<dbReference type="Proteomes" id="UP000261704">
    <property type="component" value="Chromosome"/>
</dbReference>
<dbReference type="EMBL" id="CP032125">
    <property type="protein sequence ID" value="AXX98080.1"/>
    <property type="molecule type" value="Genomic_DNA"/>
</dbReference>
<dbReference type="GO" id="GO:0005524">
    <property type="term" value="F:ATP binding"/>
    <property type="evidence" value="ECO:0007669"/>
    <property type="project" value="InterPro"/>
</dbReference>
<dbReference type="Gene3D" id="3.40.50.300">
    <property type="entry name" value="P-loop containing nucleotide triphosphate hydrolases"/>
    <property type="match status" value="2"/>
</dbReference>
<dbReference type="PROSITE" id="PS51192">
    <property type="entry name" value="HELICASE_ATP_BIND_1"/>
    <property type="match status" value="1"/>
</dbReference>
<feature type="domain" description="Helicase ATP-binding" evidence="1">
    <location>
        <begin position="129"/>
        <end position="271"/>
    </location>
</feature>
<dbReference type="RefSeq" id="WP_118942736.1">
    <property type="nucleotide sequence ID" value="NZ_CP032125.1"/>
</dbReference>
<protein>
    <recommendedName>
        <fullName evidence="1">Helicase ATP-binding domain-containing protein</fullName>
    </recommendedName>
</protein>
<dbReference type="InterPro" id="IPR014001">
    <property type="entry name" value="Helicase_ATP-bd"/>
</dbReference>